<comment type="caution">
    <text evidence="1">The sequence shown here is derived from an EMBL/GenBank/DDBJ whole genome shotgun (WGS) entry which is preliminary data.</text>
</comment>
<reference evidence="1" key="1">
    <citation type="submission" date="2022-08" db="EMBL/GenBank/DDBJ databases">
        <title>Novel Bdellovibrio Species Isolated from Svalbard: Designation Bdellovibrio svalbardensis.</title>
        <authorList>
            <person name="Mitchell R.J."/>
            <person name="Choi S.Y."/>
        </authorList>
    </citation>
    <scope>NUCLEOTIDE SEQUENCE</scope>
    <source>
        <strain evidence="1">PAP01</strain>
    </source>
</reference>
<keyword evidence="2" id="KW-1185">Reference proteome</keyword>
<evidence type="ECO:0008006" key="3">
    <source>
        <dbReference type="Google" id="ProtNLM"/>
    </source>
</evidence>
<name>A0ABT6DMH0_9BACT</name>
<proteinExistence type="predicted"/>
<accession>A0ABT6DMH0</accession>
<dbReference type="RefSeq" id="WP_277579542.1">
    <property type="nucleotide sequence ID" value="NZ_JANRMI010000005.1"/>
</dbReference>
<dbReference type="EMBL" id="JANRMI010000005">
    <property type="protein sequence ID" value="MDG0818067.1"/>
    <property type="molecule type" value="Genomic_DNA"/>
</dbReference>
<dbReference type="Proteomes" id="UP001152321">
    <property type="component" value="Unassembled WGS sequence"/>
</dbReference>
<evidence type="ECO:0000313" key="1">
    <source>
        <dbReference type="EMBL" id="MDG0818067.1"/>
    </source>
</evidence>
<sequence length="378" mass="40723">MNALTRFAALSFVVGLYVGCSPVKFSLDDSKCKDSGCVVVDGKYSFNYSATAGAGKVDILIVDDNSASMSFEQKRLAPRFANFIQNLDARHVDYRIAITTTDVSGGKFPQGGKLISYGDGSAYLVPGNANRVNLFSAAIQRPETLACENFIANWFRSNGLSSQESAEYANQYSQNCPSGDERGVYSANLVVQNNPGNFIRNDAHLSVIFLSDEDERSGLYNNGSPLNTLDQPATLINNVKTLLGNEKYNSLSLHSIIVKDSACLNVQNSQTLGNPANSVTTGMVQGSIGYVYQKFADSSWGVSADICSENYTGQLGNIQTRIESAIKDVMLNCANPEELVVTVSGAPVSHYLDGKVLKFNQYLAPGTSVSLSYKCSSL</sequence>
<evidence type="ECO:0000313" key="2">
    <source>
        <dbReference type="Proteomes" id="UP001152321"/>
    </source>
</evidence>
<organism evidence="1 2">
    <name type="scientific">Bdellovibrio svalbardensis</name>
    <dbReference type="NCBI Taxonomy" id="2972972"/>
    <lineage>
        <taxon>Bacteria</taxon>
        <taxon>Pseudomonadati</taxon>
        <taxon>Bdellovibrionota</taxon>
        <taxon>Bdellovibrionia</taxon>
        <taxon>Bdellovibrionales</taxon>
        <taxon>Pseudobdellovibrionaceae</taxon>
        <taxon>Bdellovibrio</taxon>
    </lineage>
</organism>
<gene>
    <name evidence="1" type="ORF">NWE73_16915</name>
</gene>
<protein>
    <recommendedName>
        <fullName evidence="3">VWFA domain-containing protein</fullName>
    </recommendedName>
</protein>